<evidence type="ECO:0000313" key="4">
    <source>
        <dbReference type="Proteomes" id="UP001174909"/>
    </source>
</evidence>
<name>A0AA35TWG2_GEOBA</name>
<dbReference type="Proteomes" id="UP001174909">
    <property type="component" value="Unassembled WGS sequence"/>
</dbReference>
<protein>
    <submittedName>
        <fullName evidence="3">Microtubule-actin cross-linking factor 1, isoforms 1/2/3/5</fullName>
    </submittedName>
</protein>
<dbReference type="SUPFAM" id="SSF46966">
    <property type="entry name" value="Spectrin repeat"/>
    <property type="match status" value="4"/>
</dbReference>
<dbReference type="Gene3D" id="1.20.58.60">
    <property type="match status" value="4"/>
</dbReference>
<evidence type="ECO:0000313" key="3">
    <source>
        <dbReference type="EMBL" id="CAI8055157.1"/>
    </source>
</evidence>
<dbReference type="InterPro" id="IPR002017">
    <property type="entry name" value="Spectrin_repeat"/>
</dbReference>
<dbReference type="AlphaFoldDB" id="A0AA35TWG2"/>
<proteinExistence type="predicted"/>
<evidence type="ECO:0000256" key="1">
    <source>
        <dbReference type="ARBA" id="ARBA00022737"/>
    </source>
</evidence>
<sequence>MMEDVASRADEKAKLHSLVQELTSELSADNEERAALLQQLSDVNREWEELQQQLSECQEKLDSAHSHAAPYEDALERLFPWIPDTLARLEGLGACPTEPEAVEQRKNKIEAMKGEYNTLAPVCAGCLDNARSLSSLTDPGDPKTALDDHTSRLHDDWERLGALFGDVLAKLTEALVQTQEFKSIADGLEQWMTGMGGTLNQQDLIAARVNLVEGQIEGFKPILTDVAAYGETVEKTRALGSSLKEESEEEEREKIDRRLEALSCQFAELQNAADERMRVDKVANPHPIAINCSFGCAIILSIVRTVLQVWRRLWRELGSTRGGVTVVDQWLGQAESRLRSRDPLSIASQPLTRQELEISEFQQEVESYGPAVEGMTQSEETLFSAALASILSCEPGVLRQAAVTRRSSTPRSSLSPLPYLLLHCYIHWCYDKCNGFAMHVSPVKPEHLSLESLGVTKGERGTGYTRDEVVESSSDLPQWLERPGATEAVVVGADIRARYAALKTEAGNKADEAAQLLQTVLGYEADCCHMKEWLGGQSSTIAGFAPPGITVETIRAQLTEVEDLERGFTNTRERLESVNARGTTLVDGCRDELSRESGRSSLAELNESWGECLAALSEREEMLKRALELAEKYQEGYGEFDTWLSGCVEKAAEALKVDGDPSEINRQLNEQQALLEEVKGRKPALTALVSGGRALEDYVMENRAEGVADIGYTKMEQRYNTLQYNSE</sequence>
<keyword evidence="2" id="KW-0175">Coiled coil</keyword>
<evidence type="ECO:0000256" key="2">
    <source>
        <dbReference type="SAM" id="Coils"/>
    </source>
</evidence>
<organism evidence="3 4">
    <name type="scientific">Geodia barretti</name>
    <name type="common">Barrett's horny sponge</name>
    <dbReference type="NCBI Taxonomy" id="519541"/>
    <lineage>
        <taxon>Eukaryota</taxon>
        <taxon>Metazoa</taxon>
        <taxon>Porifera</taxon>
        <taxon>Demospongiae</taxon>
        <taxon>Heteroscleromorpha</taxon>
        <taxon>Tetractinellida</taxon>
        <taxon>Astrophorina</taxon>
        <taxon>Geodiidae</taxon>
        <taxon>Geodia</taxon>
    </lineage>
</organism>
<accession>A0AA35TWG2</accession>
<feature type="coiled-coil region" evidence="2">
    <location>
        <begin position="233"/>
        <end position="272"/>
    </location>
</feature>
<feature type="coiled-coil region" evidence="2">
    <location>
        <begin position="19"/>
        <end position="60"/>
    </location>
</feature>
<dbReference type="PANTHER" id="PTHR11915">
    <property type="entry name" value="SPECTRIN/FILAMIN RELATED CYTOSKELETAL PROTEIN"/>
    <property type="match status" value="1"/>
</dbReference>
<reference evidence="3" key="1">
    <citation type="submission" date="2023-03" db="EMBL/GenBank/DDBJ databases">
        <authorList>
            <person name="Steffen K."/>
            <person name="Cardenas P."/>
        </authorList>
    </citation>
    <scope>NUCLEOTIDE SEQUENCE</scope>
</reference>
<keyword evidence="1" id="KW-0677">Repeat</keyword>
<dbReference type="CDD" id="cd00176">
    <property type="entry name" value="SPEC"/>
    <property type="match status" value="2"/>
</dbReference>
<dbReference type="InterPro" id="IPR018159">
    <property type="entry name" value="Spectrin/alpha-actinin"/>
</dbReference>
<gene>
    <name evidence="3" type="ORF">GBAR_LOCUS30116</name>
</gene>
<dbReference type="EMBL" id="CASHTH010004253">
    <property type="protein sequence ID" value="CAI8055157.1"/>
    <property type="molecule type" value="Genomic_DNA"/>
</dbReference>
<dbReference type="SMART" id="SM00150">
    <property type="entry name" value="SPEC"/>
    <property type="match status" value="3"/>
</dbReference>
<dbReference type="Pfam" id="PF00435">
    <property type="entry name" value="Spectrin"/>
    <property type="match status" value="1"/>
</dbReference>
<comment type="caution">
    <text evidence="3">The sequence shown here is derived from an EMBL/GenBank/DDBJ whole genome shotgun (WGS) entry which is preliminary data.</text>
</comment>
<keyword evidence="4" id="KW-1185">Reference proteome</keyword>